<protein>
    <recommendedName>
        <fullName evidence="2">HMG box domain-containing protein</fullName>
    </recommendedName>
</protein>
<dbReference type="InterPro" id="IPR036910">
    <property type="entry name" value="HMG_box_dom_sf"/>
</dbReference>
<dbReference type="EMBL" id="CAJNOJ010000024">
    <property type="protein sequence ID" value="CAF0859875.1"/>
    <property type="molecule type" value="Genomic_DNA"/>
</dbReference>
<dbReference type="Gene3D" id="1.10.30.10">
    <property type="entry name" value="High mobility group box domain"/>
    <property type="match status" value="1"/>
</dbReference>
<dbReference type="GO" id="GO:0005634">
    <property type="term" value="C:nucleus"/>
    <property type="evidence" value="ECO:0007669"/>
    <property type="project" value="UniProtKB-UniRule"/>
</dbReference>
<gene>
    <name evidence="3" type="ORF">EDS130_LOCUS7754</name>
</gene>
<evidence type="ECO:0000259" key="2">
    <source>
        <dbReference type="PROSITE" id="PS50118"/>
    </source>
</evidence>
<dbReference type="CDD" id="cd00084">
    <property type="entry name" value="HMG-box_SF"/>
    <property type="match status" value="1"/>
</dbReference>
<dbReference type="GO" id="GO:0003677">
    <property type="term" value="F:DNA binding"/>
    <property type="evidence" value="ECO:0007669"/>
    <property type="project" value="UniProtKB-UniRule"/>
</dbReference>
<accession>A0A813WSS3</accession>
<organism evidence="3 4">
    <name type="scientific">Adineta ricciae</name>
    <name type="common">Rotifer</name>
    <dbReference type="NCBI Taxonomy" id="249248"/>
    <lineage>
        <taxon>Eukaryota</taxon>
        <taxon>Metazoa</taxon>
        <taxon>Spiralia</taxon>
        <taxon>Gnathifera</taxon>
        <taxon>Rotifera</taxon>
        <taxon>Eurotatoria</taxon>
        <taxon>Bdelloidea</taxon>
        <taxon>Adinetida</taxon>
        <taxon>Adinetidae</taxon>
        <taxon>Adineta</taxon>
    </lineage>
</organism>
<dbReference type="AlphaFoldDB" id="A0A813WSS3"/>
<evidence type="ECO:0000313" key="3">
    <source>
        <dbReference type="EMBL" id="CAF0859875.1"/>
    </source>
</evidence>
<keyword evidence="1" id="KW-0238">DNA-binding</keyword>
<evidence type="ECO:0000313" key="4">
    <source>
        <dbReference type="Proteomes" id="UP000663852"/>
    </source>
</evidence>
<feature type="domain" description="HMG box" evidence="2">
    <location>
        <begin position="117"/>
        <end position="186"/>
    </location>
</feature>
<dbReference type="SUPFAM" id="SSF47095">
    <property type="entry name" value="HMG-box"/>
    <property type="match status" value="1"/>
</dbReference>
<dbReference type="OrthoDB" id="10011175at2759"/>
<name>A0A813WSS3_ADIRI</name>
<dbReference type="Pfam" id="PF00505">
    <property type="entry name" value="HMG_box"/>
    <property type="match status" value="1"/>
</dbReference>
<keyword evidence="1" id="KW-0539">Nucleus</keyword>
<reference evidence="3" key="1">
    <citation type="submission" date="2021-02" db="EMBL/GenBank/DDBJ databases">
        <authorList>
            <person name="Nowell W R."/>
        </authorList>
    </citation>
    <scope>NUCLEOTIDE SEQUENCE</scope>
</reference>
<dbReference type="InterPro" id="IPR009071">
    <property type="entry name" value="HMG_box_dom"/>
</dbReference>
<evidence type="ECO:0000256" key="1">
    <source>
        <dbReference type="PROSITE-ProRule" id="PRU00267"/>
    </source>
</evidence>
<dbReference type="Proteomes" id="UP000663852">
    <property type="component" value="Unassembled WGS sequence"/>
</dbReference>
<proteinExistence type="predicted"/>
<feature type="DNA-binding region" description="HMG box" evidence="1">
    <location>
        <begin position="117"/>
        <end position="186"/>
    </location>
</feature>
<comment type="caution">
    <text evidence="3">The sequence shown here is derived from an EMBL/GenBank/DDBJ whole genome shotgun (WGS) entry which is preliminary data.</text>
</comment>
<sequence>MAEMSKDLSRTSASILDEYCRYYSDFSKILDVYVKHIYPQFHFEFQQLLDASYNVWHRLSDADKVSLATFVEELNREGCSSLRTTTCDAATHSVLSPKSLALNTSSNSKMSKTNFSKRASITPLYFFMRDERKKLRQSHSNISMREINRRLSERWQKMSKRMKYKYEYRSYLAKKRLYKKQGQAIRLKKPSFIKRMSSKTVQKHVRNSSRGHLAVKNK</sequence>
<dbReference type="PROSITE" id="PS50118">
    <property type="entry name" value="HMG_BOX_2"/>
    <property type="match status" value="1"/>
</dbReference>